<proteinExistence type="predicted"/>
<accession>A0ABX3X302</accession>
<dbReference type="Proteomes" id="UP000193884">
    <property type="component" value="Unassembled WGS sequence"/>
</dbReference>
<protein>
    <submittedName>
        <fullName evidence="1">Uncharacterized protein</fullName>
    </submittedName>
</protein>
<dbReference type="RefSeq" id="WP_085384520.1">
    <property type="nucleotide sequence ID" value="NZ_NAFJ01000149.1"/>
</dbReference>
<keyword evidence="2" id="KW-1185">Reference proteome</keyword>
<evidence type="ECO:0000313" key="2">
    <source>
        <dbReference type="Proteomes" id="UP000193884"/>
    </source>
</evidence>
<evidence type="ECO:0000313" key="1">
    <source>
        <dbReference type="EMBL" id="OSJ28737.1"/>
    </source>
</evidence>
<name>A0ABX3X302_9BRAD</name>
<gene>
    <name evidence="1" type="ORF">BST63_16375</name>
</gene>
<organism evidence="1 2">
    <name type="scientific">Bradyrhizobium canariense</name>
    <dbReference type="NCBI Taxonomy" id="255045"/>
    <lineage>
        <taxon>Bacteria</taxon>
        <taxon>Pseudomonadati</taxon>
        <taxon>Pseudomonadota</taxon>
        <taxon>Alphaproteobacteria</taxon>
        <taxon>Hyphomicrobiales</taxon>
        <taxon>Nitrobacteraceae</taxon>
        <taxon>Bradyrhizobium</taxon>
    </lineage>
</organism>
<dbReference type="EMBL" id="NAFK01000160">
    <property type="protein sequence ID" value="OSJ28737.1"/>
    <property type="molecule type" value="Genomic_DNA"/>
</dbReference>
<comment type="caution">
    <text evidence="1">The sequence shown here is derived from an EMBL/GenBank/DDBJ whole genome shotgun (WGS) entry which is preliminary data.</text>
</comment>
<dbReference type="InterPro" id="IPR009389">
    <property type="entry name" value="DUF1045"/>
</dbReference>
<sequence>MCLVRWGNPYVFDRFRFHMTRADRAPADSTAGVGCGLRSLLLDN</sequence>
<dbReference type="Pfam" id="PF06299">
    <property type="entry name" value="DUF1045"/>
    <property type="match status" value="1"/>
</dbReference>
<reference evidence="1 2" key="1">
    <citation type="submission" date="2017-03" db="EMBL/GenBank/DDBJ databases">
        <title>Whole genome sequences of fourteen strains of Bradyrhizobium canariense and one strain of Bradyrhizobium japonicum isolated from Lupinus (Papilionoideae: Genisteae) species in Algeria.</title>
        <authorList>
            <person name="Crovadore J."/>
            <person name="Chekireb D."/>
            <person name="Brachmann A."/>
            <person name="Chablais R."/>
            <person name="Cochard B."/>
            <person name="Lefort F."/>
        </authorList>
    </citation>
    <scope>NUCLEOTIDE SEQUENCE [LARGE SCALE GENOMIC DNA]</scope>
    <source>
        <strain evidence="1 2">UBMAN05</strain>
    </source>
</reference>